<sequence>MVNPVTVMKMLNERKKFMANHPHFFDFFVNAFGKGVDKDTEIELSIRRPGEETASSKIKIKESDLKLFQELQELIN</sequence>
<reference evidence="2" key="1">
    <citation type="submission" date="2018-06" db="EMBL/GenBank/DDBJ databases">
        <title>Description of Blautia argi sp. nov., a new anaerobic isolated from dog feces.</title>
        <authorList>
            <person name="Chang Y.-H."/>
            <person name="Paek J."/>
            <person name="Shin Y."/>
        </authorList>
    </citation>
    <scope>NUCLEOTIDE SEQUENCE [LARGE SCALE GENOMIC DNA]</scope>
    <source>
        <strain evidence="2">KCTC 15426</strain>
    </source>
</reference>
<keyword evidence="2" id="KW-1185">Reference proteome</keyword>
<name>A0A2Z4UBU6_9FIRM</name>
<dbReference type="Proteomes" id="UP000250003">
    <property type="component" value="Chromosome"/>
</dbReference>
<evidence type="ECO:0000313" key="2">
    <source>
        <dbReference type="Proteomes" id="UP000250003"/>
    </source>
</evidence>
<dbReference type="AlphaFoldDB" id="A0A2Z4UBU6"/>
<dbReference type="OrthoDB" id="1766780at2"/>
<organism evidence="1 2">
    <name type="scientific">Blautia argi</name>
    <dbReference type="NCBI Taxonomy" id="1912897"/>
    <lineage>
        <taxon>Bacteria</taxon>
        <taxon>Bacillati</taxon>
        <taxon>Bacillota</taxon>
        <taxon>Clostridia</taxon>
        <taxon>Lachnospirales</taxon>
        <taxon>Lachnospiraceae</taxon>
        <taxon>Blautia</taxon>
    </lineage>
</organism>
<dbReference type="KEGG" id="blau:DQQ01_10470"/>
<accession>A0A2Z4UBU6</accession>
<dbReference type="EMBL" id="CP030280">
    <property type="protein sequence ID" value="AWY98502.1"/>
    <property type="molecule type" value="Genomic_DNA"/>
</dbReference>
<gene>
    <name evidence="1" type="ORF">DQQ01_10470</name>
</gene>
<protein>
    <submittedName>
        <fullName evidence="1">Uncharacterized protein</fullName>
    </submittedName>
</protein>
<proteinExistence type="predicted"/>
<evidence type="ECO:0000313" key="1">
    <source>
        <dbReference type="EMBL" id="AWY98502.1"/>
    </source>
</evidence>
<dbReference type="RefSeq" id="WP_111919990.1">
    <property type="nucleotide sequence ID" value="NZ_CAUWHR010000002.1"/>
</dbReference>